<dbReference type="EMBL" id="KF125981">
    <property type="protein sequence ID" value="AIA93323.1"/>
    <property type="molecule type" value="Genomic_DNA"/>
</dbReference>
<dbReference type="Pfam" id="PF01755">
    <property type="entry name" value="Glyco_transf_25"/>
    <property type="match status" value="1"/>
</dbReference>
<dbReference type="AlphaFoldDB" id="A0A060C9I2"/>
<protein>
    <submittedName>
        <fullName evidence="2">CAZy families GT25 protein</fullName>
    </submittedName>
</protein>
<proteinExistence type="predicted"/>
<sequence length="115" mass="13273">MPKKCQISSMRKKLFLIILLADQLYVDPQPKILPDKFDLDVPIKMSNAEIAVALSHINVIRLIAEGPDEYALVLEDDVYFERDFAKTLDAAWFEMIQATDLHLILISYICHLKRL</sequence>
<dbReference type="InterPro" id="IPR002654">
    <property type="entry name" value="Glyco_trans_25"/>
</dbReference>
<name>A0A060C9I2_9FIRM</name>
<feature type="domain" description="Glycosyl transferase family 25" evidence="1">
    <location>
        <begin position="43"/>
        <end position="92"/>
    </location>
</feature>
<organism evidence="2">
    <name type="scientific">uncultured Ethanoligenens sp</name>
    <dbReference type="NCBI Taxonomy" id="286556"/>
    <lineage>
        <taxon>Bacteria</taxon>
        <taxon>Bacillati</taxon>
        <taxon>Bacillota</taxon>
        <taxon>Clostridia</taxon>
        <taxon>Eubacteriales</taxon>
        <taxon>Oscillospiraceae</taxon>
        <taxon>Ethanoligenens</taxon>
        <taxon>environmental samples</taxon>
    </lineage>
</organism>
<reference evidence="2" key="1">
    <citation type="journal article" date="2013" name="Environ. Microbiol.">
        <title>Seasonally variable intestinal metagenomes of the red palm weevil (Rhynchophorus ferrugineus).</title>
        <authorList>
            <person name="Jia S."/>
            <person name="Zhang X."/>
            <person name="Zhang G."/>
            <person name="Yin A."/>
            <person name="Zhang S."/>
            <person name="Li F."/>
            <person name="Wang L."/>
            <person name="Zhao D."/>
            <person name="Yun Q."/>
            <person name="Tala"/>
            <person name="Wang J."/>
            <person name="Sun G."/>
            <person name="Baabdullah M."/>
            <person name="Yu X."/>
            <person name="Hu S."/>
            <person name="Al-Mssallem I.S."/>
            <person name="Yu J."/>
        </authorList>
    </citation>
    <scope>NUCLEOTIDE SEQUENCE</scope>
</reference>
<evidence type="ECO:0000313" key="2">
    <source>
        <dbReference type="EMBL" id="AIA93323.1"/>
    </source>
</evidence>
<evidence type="ECO:0000259" key="1">
    <source>
        <dbReference type="Pfam" id="PF01755"/>
    </source>
</evidence>
<accession>A0A060C9I2</accession>